<evidence type="ECO:0000313" key="1">
    <source>
        <dbReference type="EMBL" id="CUA98077.1"/>
    </source>
</evidence>
<proteinExistence type="predicted"/>
<dbReference type="Pfam" id="PF04134">
    <property type="entry name" value="DCC1-like"/>
    <property type="match status" value="1"/>
</dbReference>
<dbReference type="InterPro" id="IPR007263">
    <property type="entry name" value="DCC1-like"/>
</dbReference>
<protein>
    <submittedName>
        <fullName evidence="1">Predicted thiol-disulfide oxidoreductase YuxK, DCC family</fullName>
    </submittedName>
</protein>
<dbReference type="EMBL" id="CYHE01000008">
    <property type="protein sequence ID" value="CUA98077.1"/>
    <property type="molecule type" value="Genomic_DNA"/>
</dbReference>
<dbReference type="PANTHER" id="PTHR34290">
    <property type="entry name" value="SI:CH73-390P7.2"/>
    <property type="match status" value="1"/>
</dbReference>
<dbReference type="RefSeq" id="WP_082440125.1">
    <property type="nucleotide sequence ID" value="NZ_CYHE01000008.1"/>
</dbReference>
<dbReference type="AlphaFoldDB" id="A0A0K6I486"/>
<dbReference type="Proteomes" id="UP000183900">
    <property type="component" value="Unassembled WGS sequence"/>
</dbReference>
<dbReference type="PANTHER" id="PTHR34290:SF2">
    <property type="entry name" value="OS04G0668800 PROTEIN"/>
    <property type="match status" value="1"/>
</dbReference>
<sequence length="145" mass="15810">MVSTAVTPPAAPQPEMPPVTVYYDGACPLCAREIAVYRRQAGAAGVCWVDVSSEASETLPDGLTRSAALARFHVRGADGKLRSGAAAFLSLWHSLPRFARAARLLDRPVPRAILESGYRLTLIIRPALQSLARHVFRPHPQEQDR</sequence>
<organism evidence="1 2">
    <name type="scientific">Pannonibacter indicus</name>
    <dbReference type="NCBI Taxonomy" id="466044"/>
    <lineage>
        <taxon>Bacteria</taxon>
        <taxon>Pseudomonadati</taxon>
        <taxon>Pseudomonadota</taxon>
        <taxon>Alphaproteobacteria</taxon>
        <taxon>Hyphomicrobiales</taxon>
        <taxon>Stappiaceae</taxon>
        <taxon>Pannonibacter</taxon>
    </lineage>
</organism>
<reference evidence="2" key="1">
    <citation type="submission" date="2015-08" db="EMBL/GenBank/DDBJ databases">
        <authorList>
            <person name="Varghese N."/>
        </authorList>
    </citation>
    <scope>NUCLEOTIDE SEQUENCE [LARGE SCALE GENOMIC DNA]</scope>
    <source>
        <strain evidence="2">DSM 23407</strain>
    </source>
</reference>
<gene>
    <name evidence="1" type="ORF">Ga0061067_108198</name>
</gene>
<accession>A0A0K6I486</accession>
<keyword evidence="2" id="KW-1185">Reference proteome</keyword>
<dbReference type="InterPro" id="IPR044691">
    <property type="entry name" value="DCC1_Trx"/>
</dbReference>
<dbReference type="GO" id="GO:0015035">
    <property type="term" value="F:protein-disulfide reductase activity"/>
    <property type="evidence" value="ECO:0007669"/>
    <property type="project" value="InterPro"/>
</dbReference>
<evidence type="ECO:0000313" key="2">
    <source>
        <dbReference type="Proteomes" id="UP000183900"/>
    </source>
</evidence>
<name>A0A0K6I486_9HYPH</name>